<gene>
    <name evidence="4" type="ORF">Tci_378677</name>
</gene>
<dbReference type="InterPro" id="IPR012337">
    <property type="entry name" value="RNaseH-like_sf"/>
</dbReference>
<feature type="domain" description="Reverse transcriptase" evidence="1">
    <location>
        <begin position="1136"/>
        <end position="1200"/>
    </location>
</feature>
<dbReference type="PANTHER" id="PTHR15503">
    <property type="entry name" value="LDOC1 RELATED"/>
    <property type="match status" value="1"/>
</dbReference>
<dbReference type="InterPro" id="IPR000477">
    <property type="entry name" value="RT_dom"/>
</dbReference>
<dbReference type="InterPro" id="IPR005162">
    <property type="entry name" value="Retrotrans_gag_dom"/>
</dbReference>
<sequence length="1212" mass="138091">RSSNVEDSLVNDRFEKVEGMHAVPPAITVIYMTPKSDFGIDESKFTYGPKKSKTSESNAKTCDLASCESNSSVETLESVPKPIESKPKVVSEPKVWSNAPIIEEYESSSDDKYVFKASVEQEKPSCDFINTVKHDNRYQTLKGKGIVESGCSRHMTGNKVYLVEYQDFNGGPVAFEGIKRKHSNARTPQQNGVAERKNRTLIEVARTMLADSFLHNTFWAEAVSTACYVLNRIIKLTKLQVQKKLIIVQVHKIILMQEISKMEAEHVQEYYVLPLWSSYTSTVKSSEANNRDEKLNGDTGLKTNKELVDQEDQAFLEELERLKRQEKEVDDADKTLTKTFAQGIKDLLLQAGATRSSSTNYVNTASTPVNNTSSLRNIPSLEDIYEVLNDKIFTSESYDDESVVTDFTNLESTMNVCPIPQSRIHSIHLTTQILGDPTSAIQTRSKVNKSSGAHAFVAAMQEELLKFKTQQVWILVDLLFRKKVIGTKWVYRNKKDERGVIVRNKARLVTQGHRQEKGIDYDEMDVKSAFLYGKIDEEVYVSQPLGFIDPKFLKKVYKVVKALRGLIDKTRFIKKDKKDIMLVQVYVDDIIFGFTKKSWCDDFEALIKSRFQMSSMGELTFFLRLQVKQKEDGIFISQDKYVAEILKKFDFISVKTGSTPIETKKPLVKDAEAADMDVHLYRSMIGSLMYLTASRPDIMYAICACSRFQVTQKTSHLYAIKRIFRTMPPRKSTRRNPPPPLTQDTVNRMIQESVEAAIRDERENFMKCSPITFHGNEGAVGLIRWIEKTEMVFTVATLGIKAVTKKMWAEMKVMMTEEFCPPGEIQRMECELWNLRVKEMDISSYTTRFNDLVILYPGMVPTEQKKKMVATGANAQPIVTCYGCEEKGNIKTNCPTRKNPGRSRARGQAYALRDGGRNLGPNVVTGTFLLNNHYAKVLFDSGSNKSIVNVNFSHLIDEPVKVDHSYEVELADGRVVSTNTILRGCALNLVNHLFEIDFMPIELGTFDRTLVVKRDDYVSRLKVVSCMKVKKYVDRGSYLFVAQVIDKEPAERRLEDVPVICKFPDVFPKDLPGLPPPRQVEFEIELAPRAAPVARAPYRLEPSEMKELAKQLQELSDKGFIRPSSSPWGALVLFLKKKDGSFRMCIDYRELNNLTIKNRYTLPRIDDLFDQLQGSSVYLKIDLRSGYHQLRVEKRIFRLRHSGLVMATMNFK</sequence>
<evidence type="ECO:0000259" key="3">
    <source>
        <dbReference type="Pfam" id="PF07727"/>
    </source>
</evidence>
<feature type="domain" description="Reverse transcriptase Ty1/copia-type" evidence="3">
    <location>
        <begin position="471"/>
        <end position="523"/>
    </location>
</feature>
<name>A0A699HGP9_TANCI</name>
<organism evidence="4">
    <name type="scientific">Tanacetum cinerariifolium</name>
    <name type="common">Dalmatian daisy</name>
    <name type="synonym">Chrysanthemum cinerariifolium</name>
    <dbReference type="NCBI Taxonomy" id="118510"/>
    <lineage>
        <taxon>Eukaryota</taxon>
        <taxon>Viridiplantae</taxon>
        <taxon>Streptophyta</taxon>
        <taxon>Embryophyta</taxon>
        <taxon>Tracheophyta</taxon>
        <taxon>Spermatophyta</taxon>
        <taxon>Magnoliopsida</taxon>
        <taxon>eudicotyledons</taxon>
        <taxon>Gunneridae</taxon>
        <taxon>Pentapetalae</taxon>
        <taxon>asterids</taxon>
        <taxon>campanulids</taxon>
        <taxon>Asterales</taxon>
        <taxon>Asteraceae</taxon>
        <taxon>Asteroideae</taxon>
        <taxon>Anthemideae</taxon>
        <taxon>Anthemidinae</taxon>
        <taxon>Tanacetum</taxon>
    </lineage>
</organism>
<evidence type="ECO:0000259" key="2">
    <source>
        <dbReference type="Pfam" id="PF03732"/>
    </source>
</evidence>
<dbReference type="CDD" id="cd00303">
    <property type="entry name" value="retropepsin_like"/>
    <property type="match status" value="1"/>
</dbReference>
<feature type="domain" description="Reverse transcriptase Ty1/copia-type" evidence="3">
    <location>
        <begin position="572"/>
        <end position="662"/>
    </location>
</feature>
<comment type="caution">
    <text evidence="4">The sequence shown here is derived from an EMBL/GenBank/DDBJ whole genome shotgun (WGS) entry which is preliminary data.</text>
</comment>
<feature type="domain" description="Retrotransposon gag" evidence="2">
    <location>
        <begin position="805"/>
        <end position="866"/>
    </location>
</feature>
<evidence type="ECO:0000313" key="4">
    <source>
        <dbReference type="EMBL" id="GEY06703.1"/>
    </source>
</evidence>
<dbReference type="SUPFAM" id="SSF53098">
    <property type="entry name" value="Ribonuclease H-like"/>
    <property type="match status" value="1"/>
</dbReference>
<dbReference type="AlphaFoldDB" id="A0A699HGP9"/>
<keyword evidence="4" id="KW-0548">Nucleotidyltransferase</keyword>
<dbReference type="InterPro" id="IPR043128">
    <property type="entry name" value="Rev_trsase/Diguanyl_cyclase"/>
</dbReference>
<dbReference type="CDD" id="cd01647">
    <property type="entry name" value="RT_LTR"/>
    <property type="match status" value="1"/>
</dbReference>
<protein>
    <submittedName>
        <fullName evidence="4">Putative reverse transcriptase domain-containing protein</fullName>
    </submittedName>
</protein>
<dbReference type="SUPFAM" id="SSF56672">
    <property type="entry name" value="DNA/RNA polymerases"/>
    <property type="match status" value="2"/>
</dbReference>
<dbReference type="Pfam" id="PF08284">
    <property type="entry name" value="RVP_2"/>
    <property type="match status" value="1"/>
</dbReference>
<dbReference type="Pfam" id="PF00078">
    <property type="entry name" value="RVT_1"/>
    <property type="match status" value="1"/>
</dbReference>
<proteinExistence type="predicted"/>
<keyword evidence="4" id="KW-0695">RNA-directed DNA polymerase</keyword>
<feature type="non-terminal residue" evidence="4">
    <location>
        <position position="1"/>
    </location>
</feature>
<accession>A0A699HGP9</accession>
<dbReference type="EMBL" id="BKCJ010149399">
    <property type="protein sequence ID" value="GEY06703.1"/>
    <property type="molecule type" value="Genomic_DNA"/>
</dbReference>
<dbReference type="InterPro" id="IPR043502">
    <property type="entry name" value="DNA/RNA_pol_sf"/>
</dbReference>
<dbReference type="PANTHER" id="PTHR15503:SF45">
    <property type="entry name" value="RNA-DIRECTED DNA POLYMERASE HOMOLOG"/>
    <property type="match status" value="1"/>
</dbReference>
<dbReference type="Pfam" id="PF03732">
    <property type="entry name" value="Retrotrans_gag"/>
    <property type="match status" value="1"/>
</dbReference>
<dbReference type="InterPro" id="IPR036397">
    <property type="entry name" value="RNaseH_sf"/>
</dbReference>
<dbReference type="GO" id="GO:0003964">
    <property type="term" value="F:RNA-directed DNA polymerase activity"/>
    <property type="evidence" value="ECO:0007669"/>
    <property type="project" value="UniProtKB-KW"/>
</dbReference>
<dbReference type="InterPro" id="IPR032567">
    <property type="entry name" value="RTL1-rel"/>
</dbReference>
<dbReference type="Gene3D" id="3.30.70.270">
    <property type="match status" value="1"/>
</dbReference>
<dbReference type="InterPro" id="IPR013103">
    <property type="entry name" value="RVT_2"/>
</dbReference>
<dbReference type="Gene3D" id="3.10.10.10">
    <property type="entry name" value="HIV Type 1 Reverse Transcriptase, subunit A, domain 1"/>
    <property type="match status" value="1"/>
</dbReference>
<keyword evidence="4" id="KW-0808">Transferase</keyword>
<dbReference type="Gene3D" id="3.30.420.10">
    <property type="entry name" value="Ribonuclease H-like superfamily/Ribonuclease H"/>
    <property type="match status" value="1"/>
</dbReference>
<evidence type="ECO:0000259" key="1">
    <source>
        <dbReference type="Pfam" id="PF00078"/>
    </source>
</evidence>
<dbReference type="Pfam" id="PF07727">
    <property type="entry name" value="RVT_2"/>
    <property type="match status" value="2"/>
</dbReference>
<dbReference type="GO" id="GO:0003676">
    <property type="term" value="F:nucleic acid binding"/>
    <property type="evidence" value="ECO:0007669"/>
    <property type="project" value="InterPro"/>
</dbReference>
<reference evidence="4" key="1">
    <citation type="journal article" date="2019" name="Sci. Rep.">
        <title>Draft genome of Tanacetum cinerariifolium, the natural source of mosquito coil.</title>
        <authorList>
            <person name="Yamashiro T."/>
            <person name="Shiraishi A."/>
            <person name="Satake H."/>
            <person name="Nakayama K."/>
        </authorList>
    </citation>
    <scope>NUCLEOTIDE SEQUENCE</scope>
</reference>